<dbReference type="CDD" id="cd00144">
    <property type="entry name" value="MPP_PPP_family"/>
    <property type="match status" value="1"/>
</dbReference>
<sequence length="233" mass="26922">MNKAFVIGDIHGCYSELLTMLDFWNKEEEQLIFLGDYIDRGNDSFSVVKLVHSLVQEHGAIALKGNHEAMLIDWINERHVERFLRNGGQETITSFLGTDDEPDKRRAMMEAFPLEIQFLAKLPLYYEWNDFLFVHAGVNLSLDDWRKTSKKDFLWIREPFHNDENQTGKTIVFGHTPTQMLHPEPSTEPWFSACQTKIGIDGGLVFGGTLHGLKIDQSGQFHWHHIHKKEGRS</sequence>
<proteinExistence type="predicted"/>
<comment type="caution">
    <text evidence="2">The sequence shown here is derived from an EMBL/GenBank/DDBJ whole genome shotgun (WGS) entry which is preliminary data.</text>
</comment>
<accession>A0ABS2STI2</accession>
<protein>
    <submittedName>
        <fullName evidence="2">Serine/threonine protein phosphatase 1</fullName>
        <ecNumber evidence="2">3.1.3.16</ecNumber>
    </submittedName>
</protein>
<dbReference type="EC" id="3.1.3.16" evidence="2"/>
<reference evidence="2" key="1">
    <citation type="submission" date="2021-01" db="EMBL/GenBank/DDBJ databases">
        <title>Genomic Encyclopedia of Type Strains, Phase IV (KMG-IV): sequencing the most valuable type-strain genomes for metagenomic binning, comparative biology and taxonomic classification.</title>
        <authorList>
            <person name="Goeker M."/>
        </authorList>
    </citation>
    <scope>NUCLEOTIDE SEQUENCE</scope>
    <source>
        <strain evidence="2">DSM 21943</strain>
    </source>
</reference>
<dbReference type="RefSeq" id="WP_204466066.1">
    <property type="nucleotide sequence ID" value="NZ_JAFBCV010000005.1"/>
</dbReference>
<feature type="domain" description="Calcineurin-like phosphoesterase" evidence="1">
    <location>
        <begin position="5"/>
        <end position="190"/>
    </location>
</feature>
<dbReference type="InterPro" id="IPR029052">
    <property type="entry name" value="Metallo-depent_PP-like"/>
</dbReference>
<evidence type="ECO:0000313" key="3">
    <source>
        <dbReference type="Proteomes" id="UP001179280"/>
    </source>
</evidence>
<dbReference type="PRINTS" id="PR00114">
    <property type="entry name" value="STPHPHTASE"/>
</dbReference>
<dbReference type="Pfam" id="PF00149">
    <property type="entry name" value="Metallophos"/>
    <property type="match status" value="1"/>
</dbReference>
<keyword evidence="3" id="KW-1185">Reference proteome</keyword>
<gene>
    <name evidence="2" type="ORF">JOC54_002043</name>
</gene>
<keyword evidence="2" id="KW-0378">Hydrolase</keyword>
<dbReference type="PANTHER" id="PTHR42850:SF4">
    <property type="entry name" value="ZINC-DEPENDENT ENDOPOLYPHOSPHATASE"/>
    <property type="match status" value="1"/>
</dbReference>
<dbReference type="GO" id="GO:0004722">
    <property type="term" value="F:protein serine/threonine phosphatase activity"/>
    <property type="evidence" value="ECO:0007669"/>
    <property type="project" value="UniProtKB-EC"/>
</dbReference>
<evidence type="ECO:0000259" key="1">
    <source>
        <dbReference type="Pfam" id="PF00149"/>
    </source>
</evidence>
<dbReference type="EMBL" id="JAFBCV010000005">
    <property type="protein sequence ID" value="MBM7838784.1"/>
    <property type="molecule type" value="Genomic_DNA"/>
</dbReference>
<dbReference type="SUPFAM" id="SSF56300">
    <property type="entry name" value="Metallo-dependent phosphatases"/>
    <property type="match status" value="1"/>
</dbReference>
<evidence type="ECO:0000313" key="2">
    <source>
        <dbReference type="EMBL" id="MBM7838784.1"/>
    </source>
</evidence>
<dbReference type="InterPro" id="IPR004843">
    <property type="entry name" value="Calcineurin-like_PHP"/>
</dbReference>
<dbReference type="InterPro" id="IPR006186">
    <property type="entry name" value="Ser/Thr-sp_prot-phosphatase"/>
</dbReference>
<name>A0ABS2STI2_9BACI</name>
<dbReference type="Proteomes" id="UP001179280">
    <property type="component" value="Unassembled WGS sequence"/>
</dbReference>
<organism evidence="2 3">
    <name type="scientific">Shouchella xiaoxiensis</name>
    <dbReference type="NCBI Taxonomy" id="766895"/>
    <lineage>
        <taxon>Bacteria</taxon>
        <taxon>Bacillati</taxon>
        <taxon>Bacillota</taxon>
        <taxon>Bacilli</taxon>
        <taxon>Bacillales</taxon>
        <taxon>Bacillaceae</taxon>
        <taxon>Shouchella</taxon>
    </lineage>
</organism>
<dbReference type="Gene3D" id="3.60.21.10">
    <property type="match status" value="1"/>
</dbReference>
<dbReference type="PANTHER" id="PTHR42850">
    <property type="entry name" value="METALLOPHOSPHOESTERASE"/>
    <property type="match status" value="1"/>
</dbReference>
<dbReference type="InterPro" id="IPR050126">
    <property type="entry name" value="Ap4A_hydrolase"/>
</dbReference>